<dbReference type="EMBL" id="JALLPJ020000655">
    <property type="protein sequence ID" value="KAL3786324.1"/>
    <property type="molecule type" value="Genomic_DNA"/>
</dbReference>
<evidence type="ECO:0000313" key="2">
    <source>
        <dbReference type="EMBL" id="KAL3786324.1"/>
    </source>
</evidence>
<protein>
    <submittedName>
        <fullName evidence="2">Uncharacterized protein</fullName>
    </submittedName>
</protein>
<feature type="compositionally biased region" description="Acidic residues" evidence="1">
    <location>
        <begin position="72"/>
        <end position="98"/>
    </location>
</feature>
<dbReference type="PANTHER" id="PTHR14732">
    <property type="entry name" value="RNA POLYMERASE II SUBUNIT B1 CTD PHOSPHATASE RPAP2-RELATED"/>
    <property type="match status" value="1"/>
</dbReference>
<keyword evidence="3" id="KW-1185">Reference proteome</keyword>
<accession>A0ABD3PE54</accession>
<feature type="region of interest" description="Disordered" evidence="1">
    <location>
        <begin position="1"/>
        <end position="29"/>
    </location>
</feature>
<dbReference type="PANTHER" id="PTHR14732:SF0">
    <property type="entry name" value="RNA POLYMERASE II SUBUNIT B1 CTD PHOSPHATASE RPAP2-RELATED"/>
    <property type="match status" value="1"/>
</dbReference>
<evidence type="ECO:0000313" key="3">
    <source>
        <dbReference type="Proteomes" id="UP001530400"/>
    </source>
</evidence>
<feature type="compositionally biased region" description="Low complexity" evidence="1">
    <location>
        <begin position="16"/>
        <end position="29"/>
    </location>
</feature>
<feature type="region of interest" description="Disordered" evidence="1">
    <location>
        <begin position="71"/>
        <end position="98"/>
    </location>
</feature>
<organism evidence="2 3">
    <name type="scientific">Cyclotella atomus</name>
    <dbReference type="NCBI Taxonomy" id="382360"/>
    <lineage>
        <taxon>Eukaryota</taxon>
        <taxon>Sar</taxon>
        <taxon>Stramenopiles</taxon>
        <taxon>Ochrophyta</taxon>
        <taxon>Bacillariophyta</taxon>
        <taxon>Coscinodiscophyceae</taxon>
        <taxon>Thalassiosirophycidae</taxon>
        <taxon>Stephanodiscales</taxon>
        <taxon>Stephanodiscaceae</taxon>
        <taxon>Cyclotella</taxon>
    </lineage>
</organism>
<dbReference type="AlphaFoldDB" id="A0ABD3PE54"/>
<sequence length="393" mass="43852">MTAAPKGILRSPKYSAKASNIDAPNAAAAPRQVKSLADLVKSSVALNEEVRVSVVDDEQSARVDNLVVAPINEEEDVTSTEDAEESDNEAESDDESVYSEDGEILMMLGLADIVNNDDSDADETDQVVKGSFRKLWETLMQWTTPSTAQHVCQCNNIHQSQNQTESLGQPSSIDNSIDQVQDDHTRNTIDIGASRRAGIMNMIRMNISRSLSDLEPQHDVTDRRKVEKSLANLVNTFDCSGPAVDFDMKLWRGMTTILIAIVSPARINEVADARSSRLPKSVAALGIGPEEYHYLIERALTIKSSAKRNRKQFTTNIQMDGNNFAPVVQQWFRSMPPITRTWFAATVLVTGLVNLSLLDLRYLYLHHWSDIWAPDRSTKIEAWRYVTKLRSNS</sequence>
<evidence type="ECO:0000256" key="1">
    <source>
        <dbReference type="SAM" id="MobiDB-lite"/>
    </source>
</evidence>
<reference evidence="2 3" key="1">
    <citation type="submission" date="2024-10" db="EMBL/GenBank/DDBJ databases">
        <title>Updated reference genomes for cyclostephanoid diatoms.</title>
        <authorList>
            <person name="Roberts W.R."/>
            <person name="Alverson A.J."/>
        </authorList>
    </citation>
    <scope>NUCLEOTIDE SEQUENCE [LARGE SCALE GENOMIC DNA]</scope>
    <source>
        <strain evidence="2 3">AJA010-31</strain>
    </source>
</reference>
<comment type="caution">
    <text evidence="2">The sequence shown here is derived from an EMBL/GenBank/DDBJ whole genome shotgun (WGS) entry which is preliminary data.</text>
</comment>
<dbReference type="InterPro" id="IPR039693">
    <property type="entry name" value="Rtr1/RPAP2"/>
</dbReference>
<dbReference type="Proteomes" id="UP001530400">
    <property type="component" value="Unassembled WGS sequence"/>
</dbReference>
<proteinExistence type="predicted"/>
<name>A0ABD3PE54_9STRA</name>
<gene>
    <name evidence="2" type="ORF">ACHAWO_009668</name>
</gene>